<feature type="region of interest" description="Disordered" evidence="1">
    <location>
        <begin position="796"/>
        <end position="839"/>
    </location>
</feature>
<name>A0A090M779_OSTTA</name>
<reference evidence="3" key="1">
    <citation type="journal article" date="2006" name="Proc. Natl. Acad. Sci. U.S.A.">
        <title>Genome analysis of the smallest free-living eukaryote Ostreococcus tauri unveils many unique features.</title>
        <authorList>
            <person name="Derelle E."/>
            <person name="Ferraz C."/>
            <person name="Rombauts S."/>
            <person name="Rouze P."/>
            <person name="Worden A.Z."/>
            <person name="Robbens S."/>
            <person name="Partensky F."/>
            <person name="Degroeve S."/>
            <person name="Echeynie S."/>
            <person name="Cooke R."/>
            <person name="Saeys Y."/>
            <person name="Wuyts J."/>
            <person name="Jabbari K."/>
            <person name="Bowler C."/>
            <person name="Panaud O."/>
            <person name="Piegu B."/>
            <person name="Ball S.G."/>
            <person name="Ral J.-P."/>
            <person name="Bouget F.-Y."/>
            <person name="Piganeau G."/>
            <person name="De Baets B."/>
            <person name="Picard A."/>
            <person name="Delseny M."/>
            <person name="Demaille J."/>
            <person name="Van de Peer Y."/>
            <person name="Moreau H."/>
        </authorList>
    </citation>
    <scope>NUCLEOTIDE SEQUENCE [LARGE SCALE GENOMIC DNA]</scope>
    <source>
        <strain evidence="3">OTTH 0595 / CCAP 157/2 / RCC745</strain>
    </source>
</reference>
<dbReference type="KEGG" id="ota:OT_ostta02g00050"/>
<sequence>MSTPPPSSTSAPSDRAPAPATNIVVVEDSEQDTSKQASGTTPGNSRASIATFFDRPKSFSEKLQDRLEESGGDDWTEVDHADAKDRMSALLCGTVRSWTQDGVMKHKCVVCGAEMTNTKIGIVRPLAHVLGLPMSGASVSACEKRLNEVLRRGLQVFGRVVDKRIPHAVVNITREQRVYIIEQLRRAVDKCQARGWVPPVDTDIINEVRTPGGLFDLKGDDANDVLDDHIVEFAAWNDLSVNAISGRGRGSLHAVLVAARRVDAKDWPKTIDRKRFGSSKGELTRVMERQVKRATNDFTCQVGDLKTSRVGVSLCVDAMSKNDRCTNNSVVCSARGDMVVGSTWTENQAKNIPWHVTDLKKCLDAVGWDAVSFIVTDGEQACKSAAEQICAEVEDYEPSPGVTRTRLKYPKILPQRCATHGYSLLLKDLTGVKTDHIRWLERTFVLVTEVNEFMRMHTFAKRARDKHAKEGNVRKLLRFVDCRYASFFYLVERFEENWSVIAKALIDICDDRSACGNAFREKAREYNIWMGMPGFRNAVDASIVVLKPIVKAMRLTDVKRPNLSFVVENFFKARADTLSALQAAFEKMSAADATATGTTRPGRAMLKYMLAEIEWYFDKRQPDIVSEWAWAADALSAPRHLTAEVDADVNFASRRWDAVSTVLLRQFPADSPEYKDAVMEYDEFVARTDVRLSEGFFARMSPSERFPVRTKPEDVTMDRLKQNDSYWTYRRHRGSALADVAMRLGHGFAGQGSAERVNKAVSRIYTKVRNRMDAILTDAWVKIKYWVGRKRKRAEDSSKALSSPKAPVHPTNVEEYESDSEDEEAPNTENPNEPLPHNIRITMENGSERVLRPLALQGLSFFDVFNALYEQVPGNTRFGPLYGTRVQFWSDLLGTVIDEATPAGGDYPPRTAMADAPTPDGAGERPMDVEVQTAVASTPTPVALIDPTPGQSQGTPEPEPRSPVVAETTREQLSALVHALGEADGRPAPVNGPSAPTAATSTQLVREGADRCKLCVSRGDEKCAHARKTERSDDRVTRASKRSRRDAPN</sequence>
<gene>
    <name evidence="2" type="ORF">OT_ostta02g00050</name>
</gene>
<feature type="compositionally biased region" description="Basic and acidic residues" evidence="1">
    <location>
        <begin position="1020"/>
        <end position="1037"/>
    </location>
</feature>
<feature type="region of interest" description="Disordered" evidence="1">
    <location>
        <begin position="1"/>
        <end position="51"/>
    </location>
</feature>
<feature type="compositionally biased region" description="Low complexity" evidence="1">
    <location>
        <begin position="827"/>
        <end position="838"/>
    </location>
</feature>
<feature type="compositionally biased region" description="Acidic residues" evidence="1">
    <location>
        <begin position="814"/>
        <end position="826"/>
    </location>
</feature>
<evidence type="ECO:0000256" key="1">
    <source>
        <dbReference type="SAM" id="MobiDB-lite"/>
    </source>
</evidence>
<dbReference type="InParanoid" id="A0A090M779"/>
<dbReference type="Proteomes" id="UP000009170">
    <property type="component" value="Unassembled WGS sequence"/>
</dbReference>
<keyword evidence="3" id="KW-1185">Reference proteome</keyword>
<dbReference type="EMBL" id="CAID01000002">
    <property type="protein sequence ID" value="CEG00898.1"/>
    <property type="molecule type" value="Genomic_DNA"/>
</dbReference>
<dbReference type="InterPro" id="IPR012337">
    <property type="entry name" value="RNaseH-like_sf"/>
</dbReference>
<feature type="region of interest" description="Disordered" evidence="1">
    <location>
        <begin position="1020"/>
        <end position="1049"/>
    </location>
</feature>
<evidence type="ECO:0000313" key="2">
    <source>
        <dbReference type="EMBL" id="CEG00898.1"/>
    </source>
</evidence>
<reference evidence="2 3" key="2">
    <citation type="journal article" date="2014" name="BMC Genomics">
        <title>An improved genome of the model marine alga Ostreococcus tauri unfolds by assessing Illumina de novo assemblies.</title>
        <authorList>
            <person name="Blanc-Mathieu R."/>
            <person name="Verhelst B."/>
            <person name="Derelle E."/>
            <person name="Rombauts S."/>
            <person name="Bouget F.Y."/>
            <person name="Carre I."/>
            <person name="Chateau A."/>
            <person name="Eyre-Walker A."/>
            <person name="Grimsley N."/>
            <person name="Moreau H."/>
            <person name="Piegu B."/>
            <person name="Rivals E."/>
            <person name="Schackwitz W."/>
            <person name="Van de Peer Y."/>
            <person name="Piganeau G."/>
        </authorList>
    </citation>
    <scope>NUCLEOTIDE SEQUENCE [LARGE SCALE GENOMIC DNA]</scope>
    <source>
        <strain evidence="3">OTTH 0595 / CCAP 157/2 / RCC745</strain>
    </source>
</reference>
<feature type="compositionally biased region" description="Low complexity" evidence="1">
    <location>
        <begin position="8"/>
        <end position="21"/>
    </location>
</feature>
<evidence type="ECO:0000313" key="3">
    <source>
        <dbReference type="Proteomes" id="UP000009170"/>
    </source>
</evidence>
<organism evidence="2 3">
    <name type="scientific">Ostreococcus tauri</name>
    <name type="common">Marine green alga</name>
    <dbReference type="NCBI Taxonomy" id="70448"/>
    <lineage>
        <taxon>Eukaryota</taxon>
        <taxon>Viridiplantae</taxon>
        <taxon>Chlorophyta</taxon>
        <taxon>Mamiellophyceae</taxon>
        <taxon>Mamiellales</taxon>
        <taxon>Bathycoccaceae</taxon>
        <taxon>Ostreococcus</taxon>
    </lineage>
</organism>
<proteinExistence type="predicted"/>
<dbReference type="SUPFAM" id="SSF53098">
    <property type="entry name" value="Ribonuclease H-like"/>
    <property type="match status" value="1"/>
</dbReference>
<dbReference type="RefSeq" id="XP_003074732.2">
    <property type="nucleotide sequence ID" value="XM_003074684.2"/>
</dbReference>
<dbReference type="GeneID" id="9832606"/>
<dbReference type="AlphaFoldDB" id="A0A090M779"/>
<feature type="region of interest" description="Disordered" evidence="1">
    <location>
        <begin position="983"/>
        <end position="1007"/>
    </location>
</feature>
<feature type="region of interest" description="Disordered" evidence="1">
    <location>
        <begin position="938"/>
        <end position="967"/>
    </location>
</feature>
<feature type="compositionally biased region" description="Polar residues" evidence="1">
    <location>
        <begin position="34"/>
        <end position="48"/>
    </location>
</feature>
<accession>A0A090M779</accession>
<comment type="caution">
    <text evidence="2">The sequence shown here is derived from an EMBL/GenBank/DDBJ whole genome shotgun (WGS) entry which is preliminary data.</text>
</comment>
<feature type="compositionally biased region" description="Basic residues" evidence="1">
    <location>
        <begin position="1038"/>
        <end position="1049"/>
    </location>
</feature>
<protein>
    <submittedName>
        <fullName evidence="2">Ribonuclease H-like domain</fullName>
    </submittedName>
</protein>